<dbReference type="Ensembl" id="ENSSANT00000090748.1">
    <property type="protein sequence ID" value="ENSSANP00000085382.1"/>
    <property type="gene ID" value="ENSSANG00000042398.1"/>
</dbReference>
<evidence type="ECO:0000313" key="10">
    <source>
        <dbReference type="Ensembl" id="ENSSANP00000085382.1"/>
    </source>
</evidence>
<evidence type="ECO:0000313" key="11">
    <source>
        <dbReference type="Proteomes" id="UP000472260"/>
    </source>
</evidence>
<keyword evidence="5" id="KW-0418">Kinase</keyword>
<feature type="domain" description="Protein kinase" evidence="9">
    <location>
        <begin position="1"/>
        <end position="181"/>
    </location>
</feature>
<evidence type="ECO:0000256" key="2">
    <source>
        <dbReference type="ARBA" id="ARBA00022527"/>
    </source>
</evidence>
<dbReference type="SMART" id="SM00220">
    <property type="entry name" value="S_TKc"/>
    <property type="match status" value="1"/>
</dbReference>
<dbReference type="InterPro" id="IPR000719">
    <property type="entry name" value="Prot_kinase_dom"/>
</dbReference>
<proteinExistence type="predicted"/>
<accession>A0A671RPN6</accession>
<dbReference type="GO" id="GO:0035556">
    <property type="term" value="P:intracellular signal transduction"/>
    <property type="evidence" value="ECO:0007669"/>
    <property type="project" value="TreeGrafter"/>
</dbReference>
<keyword evidence="4" id="KW-0547">Nucleotide-binding</keyword>
<dbReference type="GO" id="GO:0007010">
    <property type="term" value="P:cytoskeleton organization"/>
    <property type="evidence" value="ECO:0007669"/>
    <property type="project" value="TreeGrafter"/>
</dbReference>
<evidence type="ECO:0000256" key="1">
    <source>
        <dbReference type="ARBA" id="ARBA00012513"/>
    </source>
</evidence>
<evidence type="ECO:0000256" key="8">
    <source>
        <dbReference type="ARBA" id="ARBA00048679"/>
    </source>
</evidence>
<keyword evidence="11" id="KW-1185">Reference proteome</keyword>
<sequence length="181" mass="20762">LFHIKYSSNLLTCLLRYRSRLADIKIIIQLYLEYYLCTIKRSRLVVLLHSLLITSMGHIKLTDFGLSKMGCKQDGIVSMSQVCGTPEYIAPEVILRQGYGKPVDWWAMGIILYEFLVGCVPFFGDTTEELFANISSSGIDECKSKHILLLQKPLPKCSIFLLNFQHHYSSLQCRMILQKSF</sequence>
<reference evidence="10" key="1">
    <citation type="submission" date="2025-08" db="UniProtKB">
        <authorList>
            <consortium name="Ensembl"/>
        </authorList>
    </citation>
    <scope>IDENTIFICATION</scope>
</reference>
<dbReference type="Proteomes" id="UP000472260">
    <property type="component" value="Unassembled WGS sequence"/>
</dbReference>
<comment type="catalytic activity">
    <reaction evidence="7">
        <text>L-threonyl-[protein] + ATP = O-phospho-L-threonyl-[protein] + ADP + H(+)</text>
        <dbReference type="Rhea" id="RHEA:46608"/>
        <dbReference type="Rhea" id="RHEA-COMP:11060"/>
        <dbReference type="Rhea" id="RHEA-COMP:11605"/>
        <dbReference type="ChEBI" id="CHEBI:15378"/>
        <dbReference type="ChEBI" id="CHEBI:30013"/>
        <dbReference type="ChEBI" id="CHEBI:30616"/>
        <dbReference type="ChEBI" id="CHEBI:61977"/>
        <dbReference type="ChEBI" id="CHEBI:456216"/>
        <dbReference type="EC" id="2.7.11.1"/>
    </reaction>
</comment>
<evidence type="ECO:0000256" key="6">
    <source>
        <dbReference type="ARBA" id="ARBA00022840"/>
    </source>
</evidence>
<organism evidence="10 11">
    <name type="scientific">Sinocyclocheilus anshuiensis</name>
    <dbReference type="NCBI Taxonomy" id="1608454"/>
    <lineage>
        <taxon>Eukaryota</taxon>
        <taxon>Metazoa</taxon>
        <taxon>Chordata</taxon>
        <taxon>Craniata</taxon>
        <taxon>Vertebrata</taxon>
        <taxon>Euteleostomi</taxon>
        <taxon>Actinopterygii</taxon>
        <taxon>Neopterygii</taxon>
        <taxon>Teleostei</taxon>
        <taxon>Ostariophysi</taxon>
        <taxon>Cypriniformes</taxon>
        <taxon>Cyprinidae</taxon>
        <taxon>Cyprininae</taxon>
        <taxon>Sinocyclocheilus</taxon>
    </lineage>
</organism>
<dbReference type="EC" id="2.7.11.1" evidence="1"/>
<dbReference type="Pfam" id="PF00069">
    <property type="entry name" value="Pkinase"/>
    <property type="match status" value="1"/>
</dbReference>
<evidence type="ECO:0000259" key="9">
    <source>
        <dbReference type="PROSITE" id="PS50011"/>
    </source>
</evidence>
<dbReference type="PANTHER" id="PTHR24356:SF150">
    <property type="entry name" value="MICROTUBULE-ASSOCIATED SERINE_THREONINE-PROTEIN KINASE 1"/>
    <property type="match status" value="1"/>
</dbReference>
<name>A0A671RPN6_9TELE</name>
<comment type="catalytic activity">
    <reaction evidence="8">
        <text>L-seryl-[protein] + ATP = O-phospho-L-seryl-[protein] + ADP + H(+)</text>
        <dbReference type="Rhea" id="RHEA:17989"/>
        <dbReference type="Rhea" id="RHEA-COMP:9863"/>
        <dbReference type="Rhea" id="RHEA-COMP:11604"/>
        <dbReference type="ChEBI" id="CHEBI:15378"/>
        <dbReference type="ChEBI" id="CHEBI:29999"/>
        <dbReference type="ChEBI" id="CHEBI:30616"/>
        <dbReference type="ChEBI" id="CHEBI:83421"/>
        <dbReference type="ChEBI" id="CHEBI:456216"/>
        <dbReference type="EC" id="2.7.11.1"/>
    </reaction>
</comment>
<evidence type="ECO:0000256" key="5">
    <source>
        <dbReference type="ARBA" id="ARBA00022777"/>
    </source>
</evidence>
<dbReference type="PROSITE" id="PS50011">
    <property type="entry name" value="PROTEIN_KINASE_DOM"/>
    <property type="match status" value="1"/>
</dbReference>
<keyword evidence="3" id="KW-0808">Transferase</keyword>
<dbReference type="AlphaFoldDB" id="A0A671RPN6"/>
<dbReference type="GO" id="GO:0004674">
    <property type="term" value="F:protein serine/threonine kinase activity"/>
    <property type="evidence" value="ECO:0007669"/>
    <property type="project" value="UniProtKB-KW"/>
</dbReference>
<keyword evidence="6" id="KW-0067">ATP-binding</keyword>
<dbReference type="PANTHER" id="PTHR24356">
    <property type="entry name" value="SERINE/THREONINE-PROTEIN KINASE"/>
    <property type="match status" value="1"/>
</dbReference>
<protein>
    <recommendedName>
        <fullName evidence="1">non-specific serine/threonine protein kinase</fullName>
        <ecNumber evidence="1">2.7.11.1</ecNumber>
    </recommendedName>
</protein>
<evidence type="ECO:0000256" key="4">
    <source>
        <dbReference type="ARBA" id="ARBA00022741"/>
    </source>
</evidence>
<dbReference type="SUPFAM" id="SSF56112">
    <property type="entry name" value="Protein kinase-like (PK-like)"/>
    <property type="match status" value="1"/>
</dbReference>
<dbReference type="InterPro" id="IPR050236">
    <property type="entry name" value="Ser_Thr_kinase_AGC"/>
</dbReference>
<dbReference type="InterPro" id="IPR011009">
    <property type="entry name" value="Kinase-like_dom_sf"/>
</dbReference>
<reference evidence="10" key="2">
    <citation type="submission" date="2025-09" db="UniProtKB">
        <authorList>
            <consortium name="Ensembl"/>
        </authorList>
    </citation>
    <scope>IDENTIFICATION</scope>
</reference>
<keyword evidence="2" id="KW-0723">Serine/threonine-protein kinase</keyword>
<evidence type="ECO:0000256" key="7">
    <source>
        <dbReference type="ARBA" id="ARBA00047899"/>
    </source>
</evidence>
<dbReference type="Gene3D" id="1.10.510.10">
    <property type="entry name" value="Transferase(Phosphotransferase) domain 1"/>
    <property type="match status" value="1"/>
</dbReference>
<evidence type="ECO:0000256" key="3">
    <source>
        <dbReference type="ARBA" id="ARBA00022679"/>
    </source>
</evidence>
<dbReference type="GO" id="GO:0005524">
    <property type="term" value="F:ATP binding"/>
    <property type="evidence" value="ECO:0007669"/>
    <property type="project" value="UniProtKB-KW"/>
</dbReference>